<proteinExistence type="predicted"/>
<protein>
    <submittedName>
        <fullName evidence="2">Uncharacterized protein</fullName>
    </submittedName>
</protein>
<evidence type="ECO:0000313" key="1">
    <source>
        <dbReference type="EMBL" id="CAB4168223.1"/>
    </source>
</evidence>
<evidence type="ECO:0000313" key="2">
    <source>
        <dbReference type="EMBL" id="CAB4194923.1"/>
    </source>
</evidence>
<accession>A0A6J5RCG9</accession>
<dbReference type="EMBL" id="LR797358">
    <property type="protein sequence ID" value="CAB4205267.1"/>
    <property type="molecule type" value="Genomic_DNA"/>
</dbReference>
<dbReference type="EMBL" id="LR796819">
    <property type="protein sequence ID" value="CAB4168223.1"/>
    <property type="molecule type" value="Genomic_DNA"/>
</dbReference>
<name>A0A6J5RCG9_9CAUD</name>
<evidence type="ECO:0000313" key="4">
    <source>
        <dbReference type="EMBL" id="CAB5238103.1"/>
    </source>
</evidence>
<sequence length="65" mass="7595">MTHIANRTHAVNPLTRATLTVEPWIQRNEKTRTDLPVQVYKYQCGADRYAVMVWSKKTRKPVSTH</sequence>
<reference evidence="2" key="1">
    <citation type="submission" date="2020-05" db="EMBL/GenBank/DDBJ databases">
        <authorList>
            <person name="Chiriac C."/>
            <person name="Salcher M."/>
            <person name="Ghai R."/>
            <person name="Kavagutti S V."/>
        </authorList>
    </citation>
    <scope>NUCLEOTIDE SEQUENCE</scope>
</reference>
<dbReference type="EMBL" id="LR797223">
    <property type="protein sequence ID" value="CAB4194923.1"/>
    <property type="molecule type" value="Genomic_DNA"/>
</dbReference>
<organism evidence="2">
    <name type="scientific">uncultured Caudovirales phage</name>
    <dbReference type="NCBI Taxonomy" id="2100421"/>
    <lineage>
        <taxon>Viruses</taxon>
        <taxon>Duplodnaviria</taxon>
        <taxon>Heunggongvirae</taxon>
        <taxon>Uroviricota</taxon>
        <taxon>Caudoviricetes</taxon>
        <taxon>Peduoviridae</taxon>
        <taxon>Maltschvirus</taxon>
        <taxon>Maltschvirus maltsch</taxon>
    </lineage>
</organism>
<gene>
    <name evidence="2" type="ORF">UFOVP1276_11</name>
    <name evidence="3" type="ORF">UFOVP1403_55</name>
    <name evidence="4" type="ORF">UFOVP1507_39</name>
    <name evidence="1" type="ORF">UFOVP875_42</name>
</gene>
<dbReference type="EMBL" id="LR798457">
    <property type="protein sequence ID" value="CAB5238103.1"/>
    <property type="molecule type" value="Genomic_DNA"/>
</dbReference>
<evidence type="ECO:0000313" key="3">
    <source>
        <dbReference type="EMBL" id="CAB4205267.1"/>
    </source>
</evidence>